<sequence length="102" mass="11577">MWNCQNLAVTSPIGFTLALAPARKSLRRTYIPTSKAPERHRNSIRIRCKHSPPSQKPNLYTPISKQIQRYCTHETRDERPKCTASKSTSSLTHSASSKPFQP</sequence>
<reference evidence="2" key="1">
    <citation type="submission" date="2020-06" db="EMBL/GenBank/DDBJ databases">
        <title>WGS assembly of Ceratodon purpureus strain R40.</title>
        <authorList>
            <person name="Carey S.B."/>
            <person name="Jenkins J."/>
            <person name="Shu S."/>
            <person name="Lovell J.T."/>
            <person name="Sreedasyam A."/>
            <person name="Maumus F."/>
            <person name="Tiley G.P."/>
            <person name="Fernandez-Pozo N."/>
            <person name="Barry K."/>
            <person name="Chen C."/>
            <person name="Wang M."/>
            <person name="Lipzen A."/>
            <person name="Daum C."/>
            <person name="Saski C.A."/>
            <person name="Payton A.C."/>
            <person name="Mcbreen J.C."/>
            <person name="Conrad R.E."/>
            <person name="Kollar L.M."/>
            <person name="Olsson S."/>
            <person name="Huttunen S."/>
            <person name="Landis J.B."/>
            <person name="Wickett N.J."/>
            <person name="Johnson M.G."/>
            <person name="Rensing S.A."/>
            <person name="Grimwood J."/>
            <person name="Schmutz J."/>
            <person name="Mcdaniel S.F."/>
        </authorList>
    </citation>
    <scope>NUCLEOTIDE SEQUENCE</scope>
    <source>
        <strain evidence="2">R40</strain>
    </source>
</reference>
<accession>A0A8T0J8K5</accession>
<feature type="compositionally biased region" description="Basic and acidic residues" evidence="1">
    <location>
        <begin position="71"/>
        <end position="81"/>
    </location>
</feature>
<evidence type="ECO:0000256" key="1">
    <source>
        <dbReference type="SAM" id="MobiDB-lite"/>
    </source>
</evidence>
<protein>
    <submittedName>
        <fullName evidence="2">Uncharacterized protein</fullName>
    </submittedName>
</protein>
<comment type="caution">
    <text evidence="2">The sequence shown here is derived from an EMBL/GenBank/DDBJ whole genome shotgun (WGS) entry which is preliminary data.</text>
</comment>
<proteinExistence type="predicted"/>
<dbReference type="Proteomes" id="UP000822688">
    <property type="component" value="Chromosome 1"/>
</dbReference>
<keyword evidence="3" id="KW-1185">Reference proteome</keyword>
<name>A0A8T0J8K5_CERPU</name>
<feature type="compositionally biased region" description="Low complexity" evidence="1">
    <location>
        <begin position="83"/>
        <end position="102"/>
    </location>
</feature>
<organism evidence="2 3">
    <name type="scientific">Ceratodon purpureus</name>
    <name type="common">Fire moss</name>
    <name type="synonym">Dicranum purpureum</name>
    <dbReference type="NCBI Taxonomy" id="3225"/>
    <lineage>
        <taxon>Eukaryota</taxon>
        <taxon>Viridiplantae</taxon>
        <taxon>Streptophyta</taxon>
        <taxon>Embryophyta</taxon>
        <taxon>Bryophyta</taxon>
        <taxon>Bryophytina</taxon>
        <taxon>Bryopsida</taxon>
        <taxon>Dicranidae</taxon>
        <taxon>Pseudoditrichales</taxon>
        <taxon>Ditrichaceae</taxon>
        <taxon>Ceratodon</taxon>
    </lineage>
</organism>
<evidence type="ECO:0000313" key="3">
    <source>
        <dbReference type="Proteomes" id="UP000822688"/>
    </source>
</evidence>
<evidence type="ECO:0000313" key="2">
    <source>
        <dbReference type="EMBL" id="KAG0591178.1"/>
    </source>
</evidence>
<gene>
    <name evidence="2" type="ORF">KC19_1G156200</name>
</gene>
<dbReference type="AlphaFoldDB" id="A0A8T0J8K5"/>
<dbReference type="EMBL" id="CM026421">
    <property type="protein sequence ID" value="KAG0591178.1"/>
    <property type="molecule type" value="Genomic_DNA"/>
</dbReference>
<feature type="region of interest" description="Disordered" evidence="1">
    <location>
        <begin position="70"/>
        <end position="102"/>
    </location>
</feature>